<evidence type="ECO:0008006" key="5">
    <source>
        <dbReference type="Google" id="ProtNLM"/>
    </source>
</evidence>
<reference evidence="3 4" key="1">
    <citation type="submission" date="2019-05" db="EMBL/GenBank/DDBJ databases">
        <title>Draft Whole-Genome sequence of the green sulfur bacterium Prosthecochloris vibrioformis DSM 260.</title>
        <authorList>
            <person name="Meyer T.E."/>
            <person name="Kyndt J.A."/>
        </authorList>
    </citation>
    <scope>NUCLEOTIDE SEQUENCE [LARGE SCALE GENOMIC DNA]</scope>
    <source>
        <strain evidence="3 4">DSM 260</strain>
    </source>
</reference>
<dbReference type="InterPro" id="IPR001343">
    <property type="entry name" value="Hemolysn_Ca-bd"/>
</dbReference>
<dbReference type="GO" id="GO:0005509">
    <property type="term" value="F:calcium ion binding"/>
    <property type="evidence" value="ECO:0007669"/>
    <property type="project" value="InterPro"/>
</dbReference>
<dbReference type="Proteomes" id="UP000309544">
    <property type="component" value="Unassembled WGS sequence"/>
</dbReference>
<keyword evidence="2" id="KW-0964">Secreted</keyword>
<feature type="non-terminal residue" evidence="3">
    <location>
        <position position="1"/>
    </location>
</feature>
<dbReference type="GO" id="GO:0005576">
    <property type="term" value="C:extracellular region"/>
    <property type="evidence" value="ECO:0007669"/>
    <property type="project" value="UniProtKB-SubCell"/>
</dbReference>
<comment type="subcellular location">
    <subcellularLocation>
        <location evidence="1">Secreted</location>
    </subcellularLocation>
</comment>
<organism evidence="3 4">
    <name type="scientific">Prosthecochloris vibrioformis</name>
    <name type="common">Chlorobium vibrioforme</name>
    <dbReference type="NCBI Taxonomy" id="1098"/>
    <lineage>
        <taxon>Bacteria</taxon>
        <taxon>Pseudomonadati</taxon>
        <taxon>Chlorobiota</taxon>
        <taxon>Chlorobiia</taxon>
        <taxon>Chlorobiales</taxon>
        <taxon>Chlorobiaceae</taxon>
        <taxon>Prosthecochloris</taxon>
    </lineage>
</organism>
<evidence type="ECO:0000313" key="3">
    <source>
        <dbReference type="EMBL" id="TNJ34108.1"/>
    </source>
</evidence>
<dbReference type="InterPro" id="IPR050557">
    <property type="entry name" value="RTX_toxin/Mannuronan_C5-epim"/>
</dbReference>
<dbReference type="InterPro" id="IPR018511">
    <property type="entry name" value="Hemolysin-typ_Ca-bd_CS"/>
</dbReference>
<dbReference type="Gene3D" id="2.60.40.2700">
    <property type="match status" value="1"/>
</dbReference>
<name>A0A5C4RST3_PROVB</name>
<dbReference type="InterPro" id="IPR011049">
    <property type="entry name" value="Serralysin-like_metalloprot_C"/>
</dbReference>
<protein>
    <recommendedName>
        <fullName evidence="5">Calcium-binding protein</fullName>
    </recommendedName>
</protein>
<dbReference type="PANTHER" id="PTHR38340:SF1">
    <property type="entry name" value="S-LAYER PROTEIN"/>
    <property type="match status" value="1"/>
</dbReference>
<dbReference type="AlphaFoldDB" id="A0A5C4RST3"/>
<gene>
    <name evidence="3" type="ORF">FGF68_10205</name>
</gene>
<dbReference type="SUPFAM" id="SSF51120">
    <property type="entry name" value="beta-Roll"/>
    <property type="match status" value="1"/>
</dbReference>
<dbReference type="PANTHER" id="PTHR38340">
    <property type="entry name" value="S-LAYER PROTEIN"/>
    <property type="match status" value="1"/>
</dbReference>
<comment type="caution">
    <text evidence="3">The sequence shown here is derived from an EMBL/GenBank/DDBJ whole genome shotgun (WGS) entry which is preliminary data.</text>
</comment>
<evidence type="ECO:0000313" key="4">
    <source>
        <dbReference type="Proteomes" id="UP000309544"/>
    </source>
</evidence>
<dbReference type="PRINTS" id="PR00313">
    <property type="entry name" value="CABNDNGRPT"/>
</dbReference>
<evidence type="ECO:0000256" key="2">
    <source>
        <dbReference type="ARBA" id="ARBA00022525"/>
    </source>
</evidence>
<sequence>TYTLTQAEVGKAIKVEVSYTDDEGTAESVTSSATAAVANLNDDPTGSVTISGTATEDEVLTAVTTTLADEDGLGTLSYQWYADDTAITGATSATYTLTQAEVGKAIKVEVSYTDDEGTAESVTSSKKVYVAGGTATIAENVSLTLPDAMPAQVEEGDSVSDSDDLLDQITLFATDAASNMPEDEQAEVADQIKAFVDGLADPTIVTVRSIALTPEIGFNYDDIISIAGDPDSQEALIINVSGLNPEQVLQLKLDDVDFAIIVGAAQVFGGEGENYAVGDGAAQVMVLGADNDTLDGGAGDDVIGSHGGNDTVFGGAGNDTVFGGDGDDSVDGGTGDDVLYGEYGPDNAACDLLLDKNLCNYEATGNDTLNGGAGDDTLYGGPGTDTAVYTGNADDYLITFNEETDTFTIKDQRADSPNGTDTVSEVEYFMFADGTGDASDYSTLDAAVSSSGGSDSDVGAILIGVGVVGAIVFLL</sequence>
<evidence type="ECO:0000256" key="1">
    <source>
        <dbReference type="ARBA" id="ARBA00004613"/>
    </source>
</evidence>
<dbReference type="Gene3D" id="2.150.10.10">
    <property type="entry name" value="Serralysin-like metalloprotease, C-terminal"/>
    <property type="match status" value="2"/>
</dbReference>
<keyword evidence="4" id="KW-1185">Reference proteome</keyword>
<dbReference type="Pfam" id="PF00353">
    <property type="entry name" value="HemolysinCabind"/>
    <property type="match status" value="3"/>
</dbReference>
<proteinExistence type="predicted"/>
<dbReference type="PROSITE" id="PS00330">
    <property type="entry name" value="HEMOLYSIN_CALCIUM"/>
    <property type="match status" value="1"/>
</dbReference>
<accession>A0A5C4RST3</accession>
<dbReference type="EMBL" id="VDCI01000012">
    <property type="protein sequence ID" value="TNJ34108.1"/>
    <property type="molecule type" value="Genomic_DNA"/>
</dbReference>